<evidence type="ECO:0000256" key="10">
    <source>
        <dbReference type="ARBA" id="ARBA00034478"/>
    </source>
</evidence>
<dbReference type="KEGG" id="ptaw:DW352_23565"/>
<dbReference type="NCBIfam" id="TIGR00676">
    <property type="entry name" value="fadh2"/>
    <property type="match status" value="1"/>
</dbReference>
<evidence type="ECO:0000313" key="13">
    <source>
        <dbReference type="EMBL" id="AXK83234.1"/>
    </source>
</evidence>
<dbReference type="InterPro" id="IPR004620">
    <property type="entry name" value="MTHF_reductase_bac"/>
</dbReference>
<evidence type="ECO:0000256" key="12">
    <source>
        <dbReference type="RuleBase" id="RU003862"/>
    </source>
</evidence>
<dbReference type="PANTHER" id="PTHR45754:SF3">
    <property type="entry name" value="METHYLENETETRAHYDROFOLATE REDUCTASE (NADPH)"/>
    <property type="match status" value="1"/>
</dbReference>
<evidence type="ECO:0000313" key="14">
    <source>
        <dbReference type="Proteomes" id="UP000254889"/>
    </source>
</evidence>
<dbReference type="SUPFAM" id="SSF51730">
    <property type="entry name" value="FAD-linked oxidoreductase"/>
    <property type="match status" value="1"/>
</dbReference>
<dbReference type="EC" id="1.5.1.54" evidence="12"/>
<evidence type="ECO:0000256" key="1">
    <source>
        <dbReference type="ARBA" id="ARBA00001974"/>
    </source>
</evidence>
<gene>
    <name evidence="13" type="primary">metF</name>
    <name evidence="13" type="ORF">DW352_23565</name>
</gene>
<sequence>MNAPIRLSRHKRDPRHLNVSFEFFPPKDEAMEKILWDSIERLAPLTPDFVSVTYGAGGSTRERTHATVKRILSDTPLTPAAHLTCVAATREEIDGIVRNYHDAGVRHIVALRGDALEGAGAAYKAHPGGYETSAALVAGIKRIAPDFDVSVSAYPEKHPDSPTIEADIDMLEAKVDAGADRAITQFFFENDLYFRYLDRVRARGINIPIVPGILPVQNFKSARNFAERAGATVPNWLAERFNGLDDDPATRKLIAAAVAAEQVLDLVDRGVTHFHFYTMNRADLVYAICHLLGMRPAVEQAA</sequence>
<name>A0A346A237_9HYPH</name>
<comment type="pathway">
    <text evidence="2 12">One-carbon metabolism; tetrahydrofolate interconversion.</text>
</comment>
<comment type="pathway">
    <text evidence="10">Amino-acid biosynthesis; L-methionine biosynthesis via de novo pathway.</text>
</comment>
<dbReference type="EMBL" id="CP031417">
    <property type="protein sequence ID" value="AXK83234.1"/>
    <property type="molecule type" value="Genomic_DNA"/>
</dbReference>
<dbReference type="Pfam" id="PF02219">
    <property type="entry name" value="MTHFR"/>
    <property type="match status" value="1"/>
</dbReference>
<dbReference type="Proteomes" id="UP000254889">
    <property type="component" value="Chromosome"/>
</dbReference>
<evidence type="ECO:0000256" key="8">
    <source>
        <dbReference type="ARBA" id="ARBA00023027"/>
    </source>
</evidence>
<dbReference type="Gene3D" id="3.20.20.220">
    <property type="match status" value="1"/>
</dbReference>
<dbReference type="OrthoDB" id="9812555at2"/>
<evidence type="ECO:0000256" key="11">
    <source>
        <dbReference type="ARBA" id="ARBA00048628"/>
    </source>
</evidence>
<keyword evidence="7 12" id="KW-0560">Oxidoreductase</keyword>
<dbReference type="UniPathway" id="UPA00193"/>
<accession>A0A346A237</accession>
<keyword evidence="8" id="KW-0520">NAD</keyword>
<dbReference type="GO" id="GO:0035999">
    <property type="term" value="P:tetrahydrofolate interconversion"/>
    <property type="evidence" value="ECO:0007669"/>
    <property type="project" value="UniProtKB-UniPathway"/>
</dbReference>
<evidence type="ECO:0000256" key="3">
    <source>
        <dbReference type="ARBA" id="ARBA00006743"/>
    </source>
</evidence>
<keyword evidence="4" id="KW-0028">Amino-acid biosynthesis</keyword>
<dbReference type="CDD" id="cd00537">
    <property type="entry name" value="MTHFR"/>
    <property type="match status" value="1"/>
</dbReference>
<comment type="similarity">
    <text evidence="3 12">Belongs to the methylenetetrahydrofolate reductase family.</text>
</comment>
<comment type="cofactor">
    <cofactor evidence="1 12">
        <name>FAD</name>
        <dbReference type="ChEBI" id="CHEBI:57692"/>
    </cofactor>
</comment>
<evidence type="ECO:0000256" key="6">
    <source>
        <dbReference type="ARBA" id="ARBA00022827"/>
    </source>
</evidence>
<dbReference type="GO" id="GO:0009086">
    <property type="term" value="P:methionine biosynthetic process"/>
    <property type="evidence" value="ECO:0007669"/>
    <property type="project" value="UniProtKB-KW"/>
</dbReference>
<dbReference type="RefSeq" id="WP_115693613.1">
    <property type="nucleotide sequence ID" value="NZ_CP031417.1"/>
</dbReference>
<evidence type="ECO:0000256" key="7">
    <source>
        <dbReference type="ARBA" id="ARBA00023002"/>
    </source>
</evidence>
<dbReference type="GO" id="GO:0106312">
    <property type="term" value="F:methylenetetrahydrofolate reductase (NADH) activity"/>
    <property type="evidence" value="ECO:0007669"/>
    <property type="project" value="UniProtKB-EC"/>
</dbReference>
<dbReference type="GO" id="GO:0071949">
    <property type="term" value="F:FAD binding"/>
    <property type="evidence" value="ECO:0007669"/>
    <property type="project" value="TreeGrafter"/>
</dbReference>
<reference evidence="13 14" key="1">
    <citation type="submission" date="2018-07" db="EMBL/GenBank/DDBJ databases">
        <authorList>
            <person name="Quirk P.G."/>
            <person name="Krulwich T.A."/>
        </authorList>
    </citation>
    <scope>NUCLEOTIDE SEQUENCE [LARGE SCALE GENOMIC DNA]</scope>
    <source>
        <strain evidence="13 14">CC-BB4</strain>
    </source>
</reference>
<evidence type="ECO:0000256" key="2">
    <source>
        <dbReference type="ARBA" id="ARBA00004777"/>
    </source>
</evidence>
<keyword evidence="14" id="KW-1185">Reference proteome</keyword>
<dbReference type="InterPro" id="IPR003171">
    <property type="entry name" value="Mehydrof_redctse-like"/>
</dbReference>
<dbReference type="AlphaFoldDB" id="A0A346A237"/>
<dbReference type="PANTHER" id="PTHR45754">
    <property type="entry name" value="METHYLENETETRAHYDROFOLATE REDUCTASE"/>
    <property type="match status" value="1"/>
</dbReference>
<evidence type="ECO:0000256" key="9">
    <source>
        <dbReference type="ARBA" id="ARBA00023167"/>
    </source>
</evidence>
<dbReference type="GO" id="GO:0005829">
    <property type="term" value="C:cytosol"/>
    <property type="evidence" value="ECO:0007669"/>
    <property type="project" value="InterPro"/>
</dbReference>
<evidence type="ECO:0000256" key="5">
    <source>
        <dbReference type="ARBA" id="ARBA00022630"/>
    </source>
</evidence>
<organism evidence="13 14">
    <name type="scientific">Pseudolabrys taiwanensis</name>
    <dbReference type="NCBI Taxonomy" id="331696"/>
    <lineage>
        <taxon>Bacteria</taxon>
        <taxon>Pseudomonadati</taxon>
        <taxon>Pseudomonadota</taxon>
        <taxon>Alphaproteobacteria</taxon>
        <taxon>Hyphomicrobiales</taxon>
        <taxon>Xanthobacteraceae</taxon>
        <taxon>Pseudolabrys</taxon>
    </lineage>
</organism>
<comment type="catalytic activity">
    <reaction evidence="11">
        <text>(6S)-5-methyl-5,6,7,8-tetrahydrofolate + NAD(+) = (6R)-5,10-methylene-5,6,7,8-tetrahydrofolate + NADH + H(+)</text>
        <dbReference type="Rhea" id="RHEA:19821"/>
        <dbReference type="ChEBI" id="CHEBI:15378"/>
        <dbReference type="ChEBI" id="CHEBI:15636"/>
        <dbReference type="ChEBI" id="CHEBI:18608"/>
        <dbReference type="ChEBI" id="CHEBI:57540"/>
        <dbReference type="ChEBI" id="CHEBI:57945"/>
        <dbReference type="EC" id="1.5.1.54"/>
    </reaction>
    <physiologicalReaction direction="right-to-left" evidence="11">
        <dbReference type="Rhea" id="RHEA:19823"/>
    </physiologicalReaction>
</comment>
<keyword evidence="5 12" id="KW-0285">Flavoprotein</keyword>
<dbReference type="InterPro" id="IPR029041">
    <property type="entry name" value="FAD-linked_oxidoreductase-like"/>
</dbReference>
<evidence type="ECO:0000256" key="4">
    <source>
        <dbReference type="ARBA" id="ARBA00022605"/>
    </source>
</evidence>
<proteinExistence type="inferred from homology"/>
<keyword evidence="6 12" id="KW-0274">FAD</keyword>
<keyword evidence="9" id="KW-0486">Methionine biosynthesis</keyword>
<protein>
    <recommendedName>
        <fullName evidence="12">Methylenetetrahydrofolate reductase</fullName>
        <ecNumber evidence="12">1.5.1.54</ecNumber>
    </recommendedName>
</protein>